<dbReference type="SUPFAM" id="SSF52266">
    <property type="entry name" value="SGNH hydrolase"/>
    <property type="match status" value="1"/>
</dbReference>
<dbReference type="GO" id="GO:0004806">
    <property type="term" value="F:triacylglycerol lipase activity"/>
    <property type="evidence" value="ECO:0007669"/>
    <property type="project" value="TreeGrafter"/>
</dbReference>
<dbReference type="Gene3D" id="3.40.50.1110">
    <property type="entry name" value="SGNH hydrolase"/>
    <property type="match status" value="1"/>
</dbReference>
<dbReference type="PANTHER" id="PTHR37981">
    <property type="entry name" value="LIPASE 2"/>
    <property type="match status" value="1"/>
</dbReference>
<dbReference type="InterPro" id="IPR013830">
    <property type="entry name" value="SGNH_hydro"/>
</dbReference>
<feature type="disulfide bond" evidence="2">
    <location>
        <begin position="224"/>
        <end position="273"/>
    </location>
</feature>
<organism evidence="4">
    <name type="scientific">Streptomyces sp. R08</name>
    <dbReference type="NCBI Taxonomy" id="3238624"/>
    <lineage>
        <taxon>Bacteria</taxon>
        <taxon>Bacillati</taxon>
        <taxon>Actinomycetota</taxon>
        <taxon>Actinomycetes</taxon>
        <taxon>Kitasatosporales</taxon>
        <taxon>Streptomycetaceae</taxon>
        <taxon>Streptomyces</taxon>
    </lineage>
</organism>
<keyword evidence="2" id="KW-1015">Disulfide bond</keyword>
<evidence type="ECO:0000256" key="2">
    <source>
        <dbReference type="PIRSR" id="PIRSR637460-2"/>
    </source>
</evidence>
<protein>
    <submittedName>
        <fullName evidence="4">SGNH/GDSL hydrolase family protein</fullName>
        <ecNumber evidence="4">3.1.-.-</ecNumber>
    </submittedName>
</protein>
<evidence type="ECO:0000259" key="3">
    <source>
        <dbReference type="Pfam" id="PF13472"/>
    </source>
</evidence>
<dbReference type="AlphaFoldDB" id="A0AB39MA37"/>
<reference evidence="4" key="1">
    <citation type="submission" date="2024-07" db="EMBL/GenBank/DDBJ databases">
        <authorList>
            <person name="Yu S.T."/>
        </authorList>
    </citation>
    <scope>NUCLEOTIDE SEQUENCE</scope>
    <source>
        <strain evidence="4">R08</strain>
    </source>
</reference>
<dbReference type="GO" id="GO:0019433">
    <property type="term" value="P:triglyceride catabolic process"/>
    <property type="evidence" value="ECO:0007669"/>
    <property type="project" value="TreeGrafter"/>
</dbReference>
<feature type="domain" description="SGNH hydrolase-type esterase" evidence="3">
    <location>
        <begin position="48"/>
        <end position="301"/>
    </location>
</feature>
<keyword evidence="4" id="KW-0378">Hydrolase</keyword>
<feature type="active site" evidence="1">
    <location>
        <position position="294"/>
    </location>
</feature>
<dbReference type="Pfam" id="PF13472">
    <property type="entry name" value="Lipase_GDSL_2"/>
    <property type="match status" value="1"/>
</dbReference>
<dbReference type="InterPro" id="IPR036514">
    <property type="entry name" value="SGNH_hydro_sf"/>
</dbReference>
<gene>
    <name evidence="4" type="ORF">AB5J58_22415</name>
</gene>
<dbReference type="CDD" id="cd01823">
    <property type="entry name" value="SEST_like"/>
    <property type="match status" value="1"/>
</dbReference>
<dbReference type="PROSITE" id="PS51257">
    <property type="entry name" value="PROKAR_LIPOPROTEIN"/>
    <property type="match status" value="1"/>
</dbReference>
<dbReference type="EMBL" id="CP163431">
    <property type="protein sequence ID" value="XDQ02752.1"/>
    <property type="molecule type" value="Genomic_DNA"/>
</dbReference>
<dbReference type="RefSeq" id="WP_369188846.1">
    <property type="nucleotide sequence ID" value="NZ_CP163431.1"/>
</dbReference>
<dbReference type="InterPro" id="IPR037460">
    <property type="entry name" value="SEST-like"/>
</dbReference>
<proteinExistence type="predicted"/>
<accession>A0AB39MA37</accession>
<dbReference type="EC" id="3.1.-.-" evidence="4"/>
<feature type="disulfide bond" evidence="2">
    <location>
        <begin position="69"/>
        <end position="96"/>
    </location>
</feature>
<sequence length="315" mass="32900">MMKTSVQAGVAGLLACGTLLTVVLVTRDGDGTHTGIAYSAPAKGPYVALGDSYTAGPGITDPTGTPVGCDRSAGNYPALVAAELGLKGGDFHDVSCSGATTTDLTSAQKTEDGTNSPQLRALSSDTRLVTLGIGGNDIGFSSMIKRCVAMGTLYRLTGSGKYLAENAPCARAYVNGDSDEVRAKIATAGDRLTRVLTEVKRRAPEARVYVVSYPAILPSDGADCGREMSLAPGDVTFLREKEQQLNSMLRQRASDAKVTYVDTYTPSAGHDACTAKDTRWIEPLTPENPAAPVHPNARGERGMADAVLRAIKSAL</sequence>
<evidence type="ECO:0000256" key="1">
    <source>
        <dbReference type="PIRSR" id="PIRSR637460-1"/>
    </source>
</evidence>
<feature type="disulfide bond" evidence="2">
    <location>
        <begin position="147"/>
        <end position="169"/>
    </location>
</feature>
<name>A0AB39MA37_9ACTN</name>
<evidence type="ECO:0000313" key="4">
    <source>
        <dbReference type="EMBL" id="XDQ02752.1"/>
    </source>
</evidence>
<feature type="active site" description="Nucleophile" evidence="1">
    <location>
        <position position="52"/>
    </location>
</feature>
<dbReference type="PANTHER" id="PTHR37981:SF1">
    <property type="entry name" value="SGNH HYDROLASE-TYPE ESTERASE DOMAIN-CONTAINING PROTEIN"/>
    <property type="match status" value="1"/>
</dbReference>